<dbReference type="AlphaFoldDB" id="A0A8C5YF70"/>
<dbReference type="Gene3D" id="2.60.40.1730">
    <property type="entry name" value="tricorn interacting facor f3 domain"/>
    <property type="match status" value="1"/>
</dbReference>
<dbReference type="FunFam" id="2.60.40.1730:FF:000046">
    <property type="entry name" value="Endoplasmic reticulum aminopeptidase 2"/>
    <property type="match status" value="1"/>
</dbReference>
<evidence type="ECO:0000313" key="3">
    <source>
        <dbReference type="Proteomes" id="UP000694394"/>
    </source>
</evidence>
<feature type="domain" description="Aminopeptidase N-like N-terminal" evidence="1">
    <location>
        <begin position="75"/>
        <end position="263"/>
    </location>
</feature>
<dbReference type="Pfam" id="PF17900">
    <property type="entry name" value="Peptidase_M1_N"/>
    <property type="match status" value="1"/>
</dbReference>
<reference evidence="2" key="3">
    <citation type="submission" date="2025-09" db="UniProtKB">
        <authorList>
            <consortium name="Ensembl"/>
        </authorList>
    </citation>
    <scope>IDENTIFICATION</scope>
</reference>
<proteinExistence type="predicted"/>
<dbReference type="EMBL" id="ABDC03016869">
    <property type="status" value="NOT_ANNOTATED_CDS"/>
    <property type="molecule type" value="Genomic_DNA"/>
</dbReference>
<dbReference type="GlyCosmos" id="A0A8C5YF70">
    <property type="glycosylation" value="2 sites, No reported glycans"/>
</dbReference>
<dbReference type="SUPFAM" id="SSF55486">
    <property type="entry name" value="Metalloproteases ('zincins'), catalytic domain"/>
    <property type="match status" value="1"/>
</dbReference>
<dbReference type="GO" id="GO:0006508">
    <property type="term" value="P:proteolysis"/>
    <property type="evidence" value="ECO:0007669"/>
    <property type="project" value="InterPro"/>
</dbReference>
<dbReference type="InterPro" id="IPR042097">
    <property type="entry name" value="Aminopeptidase_N-like_N_sf"/>
</dbReference>
<protein>
    <submittedName>
        <fullName evidence="2">Endoplasmic reticulum aminopeptidase 2</fullName>
    </submittedName>
</protein>
<dbReference type="GO" id="GO:0005615">
    <property type="term" value="C:extracellular space"/>
    <property type="evidence" value="ECO:0007669"/>
    <property type="project" value="TreeGrafter"/>
</dbReference>
<dbReference type="Ensembl" id="ENSMICT00000059159.1">
    <property type="protein sequence ID" value="ENSMICP00000050179.1"/>
    <property type="gene ID" value="ENSMICG00000017413.3"/>
</dbReference>
<dbReference type="PANTHER" id="PTHR11533:SF239">
    <property type="entry name" value="ENDOPLASMIC RETICULUM AMINOPEPTIDASE 2"/>
    <property type="match status" value="1"/>
</dbReference>
<dbReference type="GO" id="GO:0043171">
    <property type="term" value="P:peptide catabolic process"/>
    <property type="evidence" value="ECO:0007669"/>
    <property type="project" value="TreeGrafter"/>
</dbReference>
<organism evidence="2 3">
    <name type="scientific">Microcebus murinus</name>
    <name type="common">Gray mouse lemur</name>
    <name type="synonym">Lemur murinus</name>
    <dbReference type="NCBI Taxonomy" id="30608"/>
    <lineage>
        <taxon>Eukaryota</taxon>
        <taxon>Metazoa</taxon>
        <taxon>Chordata</taxon>
        <taxon>Craniata</taxon>
        <taxon>Vertebrata</taxon>
        <taxon>Euteleostomi</taxon>
        <taxon>Mammalia</taxon>
        <taxon>Eutheria</taxon>
        <taxon>Euarchontoglires</taxon>
        <taxon>Primates</taxon>
        <taxon>Strepsirrhini</taxon>
        <taxon>Lemuriformes</taxon>
        <taxon>Cheirogaleidae</taxon>
        <taxon>Microcebus</taxon>
    </lineage>
</organism>
<dbReference type="GO" id="GO:0070006">
    <property type="term" value="F:metalloaminopeptidase activity"/>
    <property type="evidence" value="ECO:0007669"/>
    <property type="project" value="TreeGrafter"/>
</dbReference>
<dbReference type="Gene3D" id="3.30.2010.30">
    <property type="match status" value="1"/>
</dbReference>
<keyword evidence="3" id="KW-1185">Reference proteome</keyword>
<dbReference type="GO" id="GO:0008270">
    <property type="term" value="F:zinc ion binding"/>
    <property type="evidence" value="ECO:0007669"/>
    <property type="project" value="TreeGrafter"/>
</dbReference>
<evidence type="ECO:0000313" key="2">
    <source>
        <dbReference type="Ensembl" id="ENSMICP00000050179.1"/>
    </source>
</evidence>
<dbReference type="GeneTree" id="ENSGT00940000162653"/>
<dbReference type="SUPFAM" id="SSF63737">
    <property type="entry name" value="Leukotriene A4 hydrolase N-terminal domain"/>
    <property type="match status" value="1"/>
</dbReference>
<dbReference type="PRINTS" id="PR00756">
    <property type="entry name" value="ALADIPTASE"/>
</dbReference>
<accession>A0A8C5YF70</accession>
<dbReference type="CDD" id="cd09601">
    <property type="entry name" value="M1_APN-Q_like"/>
    <property type="match status" value="1"/>
</dbReference>
<reference evidence="2" key="1">
    <citation type="submission" date="2016-12" db="EMBL/GenBank/DDBJ databases">
        <title>Mouse lemur reference genome and diversity panel.</title>
        <authorList>
            <person name="Harris R."/>
            <person name="Larsen P."/>
            <person name="Liu Y."/>
            <person name="Hughes D.S."/>
            <person name="Murali S."/>
            <person name="Raveendran M."/>
            <person name="Korchina V."/>
            <person name="Wang M."/>
            <person name="Jhangiani S."/>
            <person name="Bandaranaike D."/>
            <person name="Bellair M."/>
            <person name="Blankenburg K."/>
            <person name="Chao H."/>
            <person name="Dahdouli M."/>
            <person name="Dinh H."/>
            <person name="Doddapaneni H."/>
            <person name="English A."/>
            <person name="Firestine M."/>
            <person name="Gnanaolivu R."/>
            <person name="Gross S."/>
            <person name="Hernandez B."/>
            <person name="Javaid M."/>
            <person name="Jayaseelan J."/>
            <person name="Jones J."/>
            <person name="Khan Z."/>
            <person name="Kovar C."/>
            <person name="Kurapati P."/>
            <person name="Le B."/>
            <person name="Lee S."/>
            <person name="Li M."/>
            <person name="Mathew T."/>
            <person name="Narasimhan A."/>
            <person name="Ngo D."/>
            <person name="Nguyen L."/>
            <person name="Okwuonu G."/>
            <person name="Ongeri F."/>
            <person name="Osuji N."/>
            <person name="Pu L.-L."/>
            <person name="Puazo M."/>
            <person name="Quiroz J."/>
            <person name="Raj R."/>
            <person name="Rajbhandari K."/>
            <person name="Reid J.G."/>
            <person name="Santibanez J."/>
            <person name="Sexton D."/>
            <person name="Skinner E."/>
            <person name="Vee V."/>
            <person name="Weissenberger G."/>
            <person name="Wu Y."/>
            <person name="Xin Y."/>
            <person name="Han Y."/>
            <person name="Campbell C."/>
            <person name="Brown A."/>
            <person name="Sullivan B."/>
            <person name="Shelton J."/>
            <person name="Brown S."/>
            <person name="Dudchenko O."/>
            <person name="Machol I."/>
            <person name="Durand N."/>
            <person name="Shamim M."/>
            <person name="Lieberman A."/>
            <person name="Muzny D.M."/>
            <person name="Richards S."/>
            <person name="Yoder A."/>
            <person name="Worley K.C."/>
            <person name="Rogers J."/>
            <person name="Gibbs R.A."/>
        </authorList>
    </citation>
    <scope>NUCLEOTIDE SEQUENCE [LARGE SCALE GENOMIC DNA]</scope>
</reference>
<sequence>VLHSSAMVNSQGKLLFNIYVAFYCLAVTLPKICICSQFSIPSSYQSNKDPGAFPVATNGEPFPWPELRLPNTVTPLHYDLLIHPNLTSLDFVASEKIEVLARADTQFIILHSKDLEIKDATLQSEEDSRYMKPGEKLRVLSYPIHQQIALLVPEKLMPGRKYYVDIDFQAKLADGFQGFYKSTYRTLGGEQRIIAVTDFEPTEARMAFPCFDEPLFKANFSIKIRRESRHIALSNMPKVKTIELEGGLLEDHFETTVKMSTYLVAYIVCDFKSVSGTTSSGVKVSIYASPDKWSQTHYALQATLKLLDFYEKYFDINYPLSKLGMFKFIIVFISAHRTCFDSLPLFS</sequence>
<dbReference type="EMBL" id="ABDC03016870">
    <property type="status" value="NOT_ANNOTATED_CDS"/>
    <property type="molecule type" value="Genomic_DNA"/>
</dbReference>
<dbReference type="InterPro" id="IPR034016">
    <property type="entry name" value="M1_APN-typ"/>
</dbReference>
<dbReference type="GO" id="GO:0016020">
    <property type="term" value="C:membrane"/>
    <property type="evidence" value="ECO:0007669"/>
    <property type="project" value="TreeGrafter"/>
</dbReference>
<dbReference type="PANTHER" id="PTHR11533">
    <property type="entry name" value="PROTEASE M1 ZINC METALLOPROTEASE"/>
    <property type="match status" value="1"/>
</dbReference>
<dbReference type="GO" id="GO:0005737">
    <property type="term" value="C:cytoplasm"/>
    <property type="evidence" value="ECO:0007669"/>
    <property type="project" value="TreeGrafter"/>
</dbReference>
<dbReference type="InterPro" id="IPR050344">
    <property type="entry name" value="Peptidase_M1_aminopeptidases"/>
</dbReference>
<reference evidence="2" key="2">
    <citation type="submission" date="2025-08" db="UniProtKB">
        <authorList>
            <consortium name="Ensembl"/>
        </authorList>
    </citation>
    <scope>IDENTIFICATION</scope>
</reference>
<evidence type="ECO:0000259" key="1">
    <source>
        <dbReference type="Pfam" id="PF17900"/>
    </source>
</evidence>
<dbReference type="Proteomes" id="UP000694394">
    <property type="component" value="Chromosome 12"/>
</dbReference>
<dbReference type="InterPro" id="IPR001930">
    <property type="entry name" value="Peptidase_M1"/>
</dbReference>
<dbReference type="InterPro" id="IPR045357">
    <property type="entry name" value="Aminopeptidase_N-like_N"/>
</dbReference>
<dbReference type="GO" id="GO:0042277">
    <property type="term" value="F:peptide binding"/>
    <property type="evidence" value="ECO:0007669"/>
    <property type="project" value="TreeGrafter"/>
</dbReference>
<name>A0A8C5YF70_MICMU</name>
<gene>
    <name evidence="2" type="primary">ERAP2</name>
</gene>